<reference evidence="1" key="2">
    <citation type="submission" date="2022-10" db="EMBL/GenBank/DDBJ databases">
        <authorList>
            <consortium name="ENA_rothamsted_submissions"/>
            <consortium name="culmorum"/>
            <person name="King R."/>
        </authorList>
    </citation>
    <scope>NUCLEOTIDE SEQUENCE</scope>
</reference>
<reference evidence="1" key="1">
    <citation type="submission" date="2021-12" db="EMBL/GenBank/DDBJ databases">
        <authorList>
            <person name="King R."/>
        </authorList>
    </citation>
    <scope>NUCLEOTIDE SEQUENCE</scope>
</reference>
<accession>A0A9N9WBC6</accession>
<dbReference type="Proteomes" id="UP001153714">
    <property type="component" value="Chromosome 15"/>
</dbReference>
<dbReference type="OrthoDB" id="6159421at2759"/>
<organism evidence="1 2">
    <name type="scientific">Diatraea saccharalis</name>
    <name type="common">sugarcane borer</name>
    <dbReference type="NCBI Taxonomy" id="40085"/>
    <lineage>
        <taxon>Eukaryota</taxon>
        <taxon>Metazoa</taxon>
        <taxon>Ecdysozoa</taxon>
        <taxon>Arthropoda</taxon>
        <taxon>Hexapoda</taxon>
        <taxon>Insecta</taxon>
        <taxon>Pterygota</taxon>
        <taxon>Neoptera</taxon>
        <taxon>Endopterygota</taxon>
        <taxon>Lepidoptera</taxon>
        <taxon>Glossata</taxon>
        <taxon>Ditrysia</taxon>
        <taxon>Pyraloidea</taxon>
        <taxon>Crambidae</taxon>
        <taxon>Crambinae</taxon>
        <taxon>Diatraea</taxon>
    </lineage>
</organism>
<evidence type="ECO:0000313" key="2">
    <source>
        <dbReference type="Proteomes" id="UP001153714"/>
    </source>
</evidence>
<dbReference type="AlphaFoldDB" id="A0A9N9WBC6"/>
<dbReference type="EMBL" id="OU893346">
    <property type="protein sequence ID" value="CAG9786239.1"/>
    <property type="molecule type" value="Genomic_DNA"/>
</dbReference>
<evidence type="ECO:0008006" key="3">
    <source>
        <dbReference type="Google" id="ProtNLM"/>
    </source>
</evidence>
<proteinExistence type="predicted"/>
<gene>
    <name evidence="1" type="ORF">DIATSA_LOCUS4206</name>
</gene>
<keyword evidence="2" id="KW-1185">Reference proteome</keyword>
<protein>
    <recommendedName>
        <fullName evidence="3">HAT C-terminal dimerisation domain-containing protein</fullName>
    </recommendedName>
</protein>
<name>A0A9N9WBC6_9NEOP</name>
<sequence>MDNLYSELIWLKAIQRKLKKKSEKSTVDKWQYILQNAYDDSFLTKCKKKKISYLFSIPATSALIERVFSLINQKWREERNRATIKLIKNELFIYLNINVDTLVLTKKVGSPTHDVTSSNIFRFSD</sequence>
<evidence type="ECO:0000313" key="1">
    <source>
        <dbReference type="EMBL" id="CAG9786239.1"/>
    </source>
</evidence>